<dbReference type="Pfam" id="PF20652">
    <property type="entry name" value="Sec8_C"/>
    <property type="match status" value="1"/>
</dbReference>
<comment type="similarity">
    <text evidence="4">Belongs to the SEC8 family.</text>
</comment>
<dbReference type="PANTHER" id="PTHR14146">
    <property type="entry name" value="EXOCYST COMPLEX COMPONENT 4"/>
    <property type="match status" value="1"/>
</dbReference>
<feature type="region of interest" description="Disordered" evidence="5">
    <location>
        <begin position="471"/>
        <end position="495"/>
    </location>
</feature>
<gene>
    <name evidence="8" type="ORF">PBRA_003140</name>
    <name evidence="9" type="ORF">PLBR_LOCUS2833</name>
</gene>
<reference evidence="9 11" key="2">
    <citation type="submission" date="2018-03" db="EMBL/GenBank/DDBJ databases">
        <authorList>
            <person name="Fogelqvist J."/>
        </authorList>
    </citation>
    <scope>NUCLEOTIDE SEQUENCE [LARGE SCALE GENOMIC DNA]</scope>
</reference>
<dbReference type="STRING" id="37360.A0A0G4J7W4"/>
<evidence type="ECO:0000313" key="8">
    <source>
        <dbReference type="EMBL" id="CEP03381.1"/>
    </source>
</evidence>
<dbReference type="OrthoDB" id="272977at2759"/>
<feature type="domain" description="Exocyst complex component Sec8 N-terminal" evidence="6">
    <location>
        <begin position="48"/>
        <end position="145"/>
    </location>
</feature>
<evidence type="ECO:0000313" key="11">
    <source>
        <dbReference type="Proteomes" id="UP000290189"/>
    </source>
</evidence>
<keyword evidence="2 4" id="KW-0268">Exocytosis</keyword>
<dbReference type="Proteomes" id="UP000039324">
    <property type="component" value="Unassembled WGS sequence"/>
</dbReference>
<dbReference type="Pfam" id="PF04048">
    <property type="entry name" value="Sec8_N"/>
    <property type="match status" value="1"/>
</dbReference>
<dbReference type="GO" id="GO:0090522">
    <property type="term" value="P:vesicle tethering involved in exocytosis"/>
    <property type="evidence" value="ECO:0007669"/>
    <property type="project" value="UniProtKB-UniRule"/>
</dbReference>
<feature type="region of interest" description="Disordered" evidence="5">
    <location>
        <begin position="218"/>
        <end position="263"/>
    </location>
</feature>
<organism evidence="8 10">
    <name type="scientific">Plasmodiophora brassicae</name>
    <name type="common">Clubroot disease agent</name>
    <dbReference type="NCBI Taxonomy" id="37360"/>
    <lineage>
        <taxon>Eukaryota</taxon>
        <taxon>Sar</taxon>
        <taxon>Rhizaria</taxon>
        <taxon>Endomyxa</taxon>
        <taxon>Phytomyxea</taxon>
        <taxon>Plasmodiophorida</taxon>
        <taxon>Plasmodiophoridae</taxon>
        <taxon>Plasmodiophora</taxon>
    </lineage>
</organism>
<comment type="function">
    <text evidence="4">Component of the exocyst complex involved in the docking of exocytic vesicles with fusion sites on the plasma membrane.</text>
</comment>
<evidence type="ECO:0000256" key="1">
    <source>
        <dbReference type="ARBA" id="ARBA00022448"/>
    </source>
</evidence>
<dbReference type="InterPro" id="IPR039682">
    <property type="entry name" value="Sec8/EXOC4"/>
</dbReference>
<dbReference type="InterPro" id="IPR007191">
    <property type="entry name" value="Sec8_exocyst_N"/>
</dbReference>
<feature type="domain" description="Exocyst complex component Sec8 middle helical bundle" evidence="7">
    <location>
        <begin position="287"/>
        <end position="468"/>
    </location>
</feature>
<geneLocation type="mitochondrion" evidence="9"/>
<proteinExistence type="inferred from homology"/>
<protein>
    <recommendedName>
        <fullName evidence="4">Exocyst complex component Sec8</fullName>
    </recommendedName>
</protein>
<dbReference type="GO" id="GO:0006904">
    <property type="term" value="P:vesicle docking involved in exocytosis"/>
    <property type="evidence" value="ECO:0007669"/>
    <property type="project" value="InterPro"/>
</dbReference>
<evidence type="ECO:0000256" key="2">
    <source>
        <dbReference type="ARBA" id="ARBA00022483"/>
    </source>
</evidence>
<evidence type="ECO:0000313" key="9">
    <source>
        <dbReference type="EMBL" id="SPQ95618.1"/>
    </source>
</evidence>
<dbReference type="GO" id="GO:0015031">
    <property type="term" value="P:protein transport"/>
    <property type="evidence" value="ECO:0007669"/>
    <property type="project" value="UniProtKB-KW"/>
</dbReference>
<dbReference type="GO" id="GO:0006612">
    <property type="term" value="P:protein targeting to membrane"/>
    <property type="evidence" value="ECO:0007669"/>
    <property type="project" value="UniProtKB-UniRule"/>
</dbReference>
<keyword evidence="10" id="KW-1185">Reference proteome</keyword>
<reference evidence="8 10" key="1">
    <citation type="submission" date="2015-02" db="EMBL/GenBank/DDBJ databases">
        <authorList>
            <person name="Chooi Y.-H."/>
        </authorList>
    </citation>
    <scope>NUCLEOTIDE SEQUENCE [LARGE SCALE GENOMIC DNA]</scope>
    <source>
        <strain evidence="8">E3</strain>
    </source>
</reference>
<dbReference type="GO" id="GO:0000145">
    <property type="term" value="C:exocyst"/>
    <property type="evidence" value="ECO:0007669"/>
    <property type="project" value="UniProtKB-UniRule"/>
</dbReference>
<dbReference type="PROSITE" id="PS50096">
    <property type="entry name" value="IQ"/>
    <property type="match status" value="1"/>
</dbReference>
<keyword evidence="1 4" id="KW-0813">Transport</keyword>
<evidence type="ECO:0000256" key="3">
    <source>
        <dbReference type="ARBA" id="ARBA00022927"/>
    </source>
</evidence>
<dbReference type="InterPro" id="IPR048630">
    <property type="entry name" value="Sec8_M"/>
</dbReference>
<sequence>MRSRHGSSADEDDGERDVLRRLESARIPSDVFDADAFSPFKYLDSDPKQLNAWLDVVEDAVSVLVNKYHKGFNTSTNNFSAILDAFTSSQTLCTKVDDSLGEAQRLIQNRNQKRLQQMATESTKLQYAVDIIDRVIAVARVPATLRGYLDRRQYLHAVVLLTRAVTAVVEDDLRDIAALKDIQTDMLSIRNQLKDDVTECLLTQLYVKSPAERQRLRDNVAGEPDAVDSMKTPDVPSNPSMSVDGDAGEAACASGLDVDPQKASSDIDTNLQALLTEELTPAFVKRPDRNPALYMRMLIHVLHRLRHLHVLKTVLLKTLRPSLRAIIEEETDALRCENVVGGSAPRRSSSASSWAHEMLAELLSRIFAVFTRVIANHVVVCRVISELDEESAPAQLDGDVYGLARVWYDVQNETWSMVLSYLQMRHASTASATLQASGIIPIGSHDAPSPRSTARLAFSFADSNVASVTAMSRSGATSPPPPPMPIKRAGESPSASPKAAAAAGWIPVLPDNILVICRPVLQFVDQAVSMTGVGKESQGEMLRDLIGQYVRTSFVPRVRADANFRVQTIFSGVNAFATRETAASTSQVGTASLTCSAFEVASVIENIMKDYFRLPYNRTSLQDTVVGILSRVLERYQEKLHEITLGIYSAALVGDPRVVDILRRDPLYAAYRGNATNAQAITQAEFFKEEVAIYYRLLSQLDRLDQGQLLLDPKQWSLIAILGESLVWLLDRVVQLTVDPSSPPSDTQPLIDLSTSTVEVGIRQFADKCLFLLRVEFHCHAFYFLSAMGASDYASRDDTTEAEKFVVDLNKDLCVAEERLRVAFSRPRAALDVIFGTQACLLTTILIRSASSLQNKLINRQGLSRILRNIFALQQNLCNIVSGASLERARQYWEMLKESDGMVTVRDDAGTSPQHVPSLSGLFSTDELQVMRQLQTVFSEAQTRFMSLGRTKPATPSRP</sequence>
<dbReference type="EMBL" id="CDSF01000144">
    <property type="protein sequence ID" value="CEP03381.1"/>
    <property type="molecule type" value="Genomic_DNA"/>
</dbReference>
<keyword evidence="3 4" id="KW-0653">Protein transport</keyword>
<name>A0A0G4J7W4_PLABS</name>
<dbReference type="EMBL" id="OVEO01000004">
    <property type="protein sequence ID" value="SPQ95618.1"/>
    <property type="molecule type" value="Genomic_DNA"/>
</dbReference>
<dbReference type="OMA" id="HMEVRCR"/>
<keyword evidence="9" id="KW-0496">Mitochondrion</keyword>
<evidence type="ECO:0000313" key="10">
    <source>
        <dbReference type="Proteomes" id="UP000039324"/>
    </source>
</evidence>
<evidence type="ECO:0000259" key="7">
    <source>
        <dbReference type="Pfam" id="PF20652"/>
    </source>
</evidence>
<dbReference type="PANTHER" id="PTHR14146:SF0">
    <property type="entry name" value="EXOCYST COMPLEX COMPONENT 4"/>
    <property type="match status" value="1"/>
</dbReference>
<evidence type="ECO:0000259" key="6">
    <source>
        <dbReference type="Pfam" id="PF04048"/>
    </source>
</evidence>
<dbReference type="GO" id="GO:0006893">
    <property type="term" value="P:Golgi to plasma membrane transport"/>
    <property type="evidence" value="ECO:0007669"/>
    <property type="project" value="TreeGrafter"/>
</dbReference>
<dbReference type="Proteomes" id="UP000290189">
    <property type="component" value="Unassembled WGS sequence"/>
</dbReference>
<accession>A0A0G4J7W4</accession>
<dbReference type="AlphaFoldDB" id="A0A0G4J7W4"/>
<evidence type="ECO:0000256" key="5">
    <source>
        <dbReference type="SAM" id="MobiDB-lite"/>
    </source>
</evidence>
<evidence type="ECO:0000256" key="4">
    <source>
        <dbReference type="RuleBase" id="RU367079"/>
    </source>
</evidence>